<keyword evidence="3" id="KW-1185">Reference proteome</keyword>
<feature type="compositionally biased region" description="Pro residues" evidence="1">
    <location>
        <begin position="30"/>
        <end position="44"/>
    </location>
</feature>
<dbReference type="AlphaFoldDB" id="A0A4S4N8Z9"/>
<proteinExistence type="predicted"/>
<dbReference type="RefSeq" id="WP_136460417.1">
    <property type="nucleotide sequence ID" value="NZ_SRSF01000011.1"/>
</dbReference>
<dbReference type="EMBL" id="SRSF01000011">
    <property type="protein sequence ID" value="THH35619.1"/>
    <property type="molecule type" value="Genomic_DNA"/>
</dbReference>
<comment type="caution">
    <text evidence="2">The sequence shown here is derived from an EMBL/GenBank/DDBJ whole genome shotgun (WGS) entry which is preliminary data.</text>
</comment>
<accession>A0A4S4N8Z9</accession>
<evidence type="ECO:0000256" key="1">
    <source>
        <dbReference type="SAM" id="MobiDB-lite"/>
    </source>
</evidence>
<evidence type="ECO:0000313" key="2">
    <source>
        <dbReference type="EMBL" id="THH35619.1"/>
    </source>
</evidence>
<protein>
    <submittedName>
        <fullName evidence="2">Uncharacterized protein</fullName>
    </submittedName>
</protein>
<organism evidence="2 3">
    <name type="scientific">Neolewinella litorea</name>
    <dbReference type="NCBI Taxonomy" id="2562452"/>
    <lineage>
        <taxon>Bacteria</taxon>
        <taxon>Pseudomonadati</taxon>
        <taxon>Bacteroidota</taxon>
        <taxon>Saprospiria</taxon>
        <taxon>Saprospirales</taxon>
        <taxon>Lewinellaceae</taxon>
        <taxon>Neolewinella</taxon>
    </lineage>
</organism>
<gene>
    <name evidence="2" type="ORF">E4021_16155</name>
</gene>
<evidence type="ECO:0000313" key="3">
    <source>
        <dbReference type="Proteomes" id="UP000308528"/>
    </source>
</evidence>
<dbReference type="OrthoDB" id="1551183at2"/>
<dbReference type="Proteomes" id="UP000308528">
    <property type="component" value="Unassembled WGS sequence"/>
</dbReference>
<sequence>MSSTTTGNQSSNRCALLAIPPNTAPTGGPGSPPGPTPAAGPPPAFNGIPEHVPQRTFISSPRVAGDDFLEGARTYHQNCGLAPVWVDSLAHMVRLLSEDTLTHFDRIRLVTHANGDDLIIPLFGQSTVQADRHALEDHLNGFAESDERGILSILDLGLGQHFFSWSNSTILAVIRAGNSGLLAPYGIATSGLPPGDLQRFLFYCCDLVFVTANRVKRNGSNLNAADKNSLLRAVRRLIDLTAPATGADALRTFLTGRPVNDLGPDATHTFNYTLPAGAMNLFLLAGRAAEASEAGFRTQLTTVKNRLDSNSTLDVRGCRAGQYTSYLRALQAFFGRTGNRPKITAPRWYQFFGSCERSVVGNNAELRNLLQTGADAAGIRAAFAEWMDRSRVQERHQPFWLARLLRNSGNVIRFCQLVWRADLPPLAPPLSPVGWPAFLLLNFAQAMTKVAEFFNVTGSGVPTAAQLTALQPLVSTKLDGYASFLFATVDEANKAATFTALSQIDTEIGTTLVPNTAPAPLQVSQVTGYQAALINALETTQLAPIRNLMAACEARIQDAADPGMYYYMINAGLPVFLFRTEERMLTGHRISATHNRIVVHATHRDPAFRQWPRLLWAEPLPAANTIDTLVVTNADARRFAMMVRSAEPGDTDVAACPHPTCDQALEKVTNTPDSLF</sequence>
<feature type="region of interest" description="Disordered" evidence="1">
    <location>
        <begin position="18"/>
        <end position="46"/>
    </location>
</feature>
<reference evidence="2 3" key="1">
    <citation type="submission" date="2019-04" db="EMBL/GenBank/DDBJ databases">
        <title>Lewinella litorea sp. nov., isolated from a marine sand.</title>
        <authorList>
            <person name="Yoon J.-H."/>
        </authorList>
    </citation>
    <scope>NUCLEOTIDE SEQUENCE [LARGE SCALE GENOMIC DNA]</scope>
    <source>
        <strain evidence="2 3">HSMS-39</strain>
    </source>
</reference>
<name>A0A4S4N8Z9_9BACT</name>